<sequence length="139" mass="16351">MKNGRKDPKKLARYSTTTELKVYEMDANSKEEKTCMVLKRRRKHKEEWIRIDEEEEEEEEEEDLFKARRPRRTGEDAYYDDVMSPRKIRPFDDDKGPLVAVKPDPRVDSKASVFIANFHAARISESERQIFQQSAGKAA</sequence>
<dbReference type="AlphaFoldDB" id="A0AAV1RX52"/>
<keyword evidence="3" id="KW-1185">Reference proteome</keyword>
<dbReference type="EMBL" id="CAWUPB010001160">
    <property type="protein sequence ID" value="CAK7340420.1"/>
    <property type="molecule type" value="Genomic_DNA"/>
</dbReference>
<proteinExistence type="predicted"/>
<organism evidence="2 3">
    <name type="scientific">Dovyalis caffra</name>
    <dbReference type="NCBI Taxonomy" id="77055"/>
    <lineage>
        <taxon>Eukaryota</taxon>
        <taxon>Viridiplantae</taxon>
        <taxon>Streptophyta</taxon>
        <taxon>Embryophyta</taxon>
        <taxon>Tracheophyta</taxon>
        <taxon>Spermatophyta</taxon>
        <taxon>Magnoliopsida</taxon>
        <taxon>eudicotyledons</taxon>
        <taxon>Gunneridae</taxon>
        <taxon>Pentapetalae</taxon>
        <taxon>rosids</taxon>
        <taxon>fabids</taxon>
        <taxon>Malpighiales</taxon>
        <taxon>Salicaceae</taxon>
        <taxon>Flacourtieae</taxon>
        <taxon>Dovyalis</taxon>
    </lineage>
</organism>
<evidence type="ECO:0000313" key="3">
    <source>
        <dbReference type="Proteomes" id="UP001314170"/>
    </source>
</evidence>
<reference evidence="2 3" key="1">
    <citation type="submission" date="2024-01" db="EMBL/GenBank/DDBJ databases">
        <authorList>
            <person name="Waweru B."/>
        </authorList>
    </citation>
    <scope>NUCLEOTIDE SEQUENCE [LARGE SCALE GENOMIC DNA]</scope>
</reference>
<evidence type="ECO:0000313" key="2">
    <source>
        <dbReference type="EMBL" id="CAK7340420.1"/>
    </source>
</evidence>
<comment type="caution">
    <text evidence="2">The sequence shown here is derived from an EMBL/GenBank/DDBJ whole genome shotgun (WGS) entry which is preliminary data.</text>
</comment>
<evidence type="ECO:0000256" key="1">
    <source>
        <dbReference type="SAM" id="MobiDB-lite"/>
    </source>
</evidence>
<protein>
    <submittedName>
        <fullName evidence="2">Uncharacterized protein</fullName>
    </submittedName>
</protein>
<dbReference type="Proteomes" id="UP001314170">
    <property type="component" value="Unassembled WGS sequence"/>
</dbReference>
<gene>
    <name evidence="2" type="ORF">DCAF_LOCUS15502</name>
</gene>
<accession>A0AAV1RX52</accession>
<name>A0AAV1RX52_9ROSI</name>
<dbReference type="PANTHER" id="PTHR33511">
    <property type="entry name" value="OS06G0632400 PROTEIN"/>
    <property type="match status" value="1"/>
</dbReference>
<feature type="region of interest" description="Disordered" evidence="1">
    <location>
        <begin position="76"/>
        <end position="98"/>
    </location>
</feature>